<sequence length="95" mass="10849">MVKETVYYDVLGVTPSASEEEICKAYYIKRFLLGKEQVLGEAYQVLSDPVHREAYDLNGLNTMVDPRAVFTLLFGSELEDYIGHFSYYIANITIL</sequence>
<reference evidence="1" key="1">
    <citation type="submission" date="2018-11" db="EMBL/GenBank/DDBJ databases">
        <authorList>
            <consortium name="Genoscope - CEA"/>
            <person name="William W."/>
        </authorList>
    </citation>
    <scope>NUCLEOTIDE SEQUENCE</scope>
</reference>
<accession>A0A3P6GA16</accession>
<dbReference type="AlphaFoldDB" id="A0A3P6GA16"/>
<dbReference type="SUPFAM" id="SSF46565">
    <property type="entry name" value="Chaperone J-domain"/>
    <property type="match status" value="1"/>
</dbReference>
<gene>
    <name evidence="1" type="ORF">BOLC6T38281H</name>
</gene>
<evidence type="ECO:0000313" key="1">
    <source>
        <dbReference type="EMBL" id="VDD62828.1"/>
    </source>
</evidence>
<dbReference type="InterPro" id="IPR052423">
    <property type="entry name" value="EMIR"/>
</dbReference>
<dbReference type="CDD" id="cd06257">
    <property type="entry name" value="DnaJ"/>
    <property type="match status" value="1"/>
</dbReference>
<protein>
    <recommendedName>
        <fullName evidence="2">J domain-containing protein</fullName>
    </recommendedName>
</protein>
<dbReference type="PANTHER" id="PTHR44094:SF14">
    <property type="entry name" value="DNAJ HEAT SHOCK N-TERMINAL DOMAIN-CONTAINING PROTEIN"/>
    <property type="match status" value="1"/>
</dbReference>
<name>A0A3P6GA16_BRAOL</name>
<organism evidence="1">
    <name type="scientific">Brassica oleracea</name>
    <name type="common">Wild cabbage</name>
    <dbReference type="NCBI Taxonomy" id="3712"/>
    <lineage>
        <taxon>Eukaryota</taxon>
        <taxon>Viridiplantae</taxon>
        <taxon>Streptophyta</taxon>
        <taxon>Embryophyta</taxon>
        <taxon>Tracheophyta</taxon>
        <taxon>Spermatophyta</taxon>
        <taxon>Magnoliopsida</taxon>
        <taxon>eudicotyledons</taxon>
        <taxon>Gunneridae</taxon>
        <taxon>Pentapetalae</taxon>
        <taxon>rosids</taxon>
        <taxon>malvids</taxon>
        <taxon>Brassicales</taxon>
        <taxon>Brassicaceae</taxon>
        <taxon>Brassiceae</taxon>
        <taxon>Brassica</taxon>
    </lineage>
</organism>
<proteinExistence type="predicted"/>
<dbReference type="InterPro" id="IPR036869">
    <property type="entry name" value="J_dom_sf"/>
</dbReference>
<dbReference type="PANTHER" id="PTHR44094">
    <property type="entry name" value="DNAJ HEAT SHOCK N-TERMINAL DOMAIN-CONTAINING PROTEIN"/>
    <property type="match status" value="1"/>
</dbReference>
<dbReference type="Gene3D" id="1.10.287.110">
    <property type="entry name" value="DnaJ domain"/>
    <property type="match status" value="1"/>
</dbReference>
<evidence type="ECO:0008006" key="2">
    <source>
        <dbReference type="Google" id="ProtNLM"/>
    </source>
</evidence>
<dbReference type="EMBL" id="LR031880">
    <property type="protein sequence ID" value="VDD62828.1"/>
    <property type="molecule type" value="Genomic_DNA"/>
</dbReference>
<dbReference type="InterPro" id="IPR001623">
    <property type="entry name" value="DnaJ_domain"/>
</dbReference>